<name>A0A392SBW5_9FABA</name>
<evidence type="ECO:0000256" key="1">
    <source>
        <dbReference type="SAM" id="MobiDB-lite"/>
    </source>
</evidence>
<feature type="compositionally biased region" description="Acidic residues" evidence="1">
    <location>
        <begin position="51"/>
        <end position="60"/>
    </location>
</feature>
<protein>
    <submittedName>
        <fullName evidence="2">Uncharacterized protein</fullName>
    </submittedName>
</protein>
<organism evidence="2 3">
    <name type="scientific">Trifolium medium</name>
    <dbReference type="NCBI Taxonomy" id="97028"/>
    <lineage>
        <taxon>Eukaryota</taxon>
        <taxon>Viridiplantae</taxon>
        <taxon>Streptophyta</taxon>
        <taxon>Embryophyta</taxon>
        <taxon>Tracheophyta</taxon>
        <taxon>Spermatophyta</taxon>
        <taxon>Magnoliopsida</taxon>
        <taxon>eudicotyledons</taxon>
        <taxon>Gunneridae</taxon>
        <taxon>Pentapetalae</taxon>
        <taxon>rosids</taxon>
        <taxon>fabids</taxon>
        <taxon>Fabales</taxon>
        <taxon>Fabaceae</taxon>
        <taxon>Papilionoideae</taxon>
        <taxon>50 kb inversion clade</taxon>
        <taxon>NPAAA clade</taxon>
        <taxon>Hologalegina</taxon>
        <taxon>IRL clade</taxon>
        <taxon>Trifolieae</taxon>
        <taxon>Trifolium</taxon>
    </lineage>
</organism>
<proteinExistence type="predicted"/>
<dbReference type="Proteomes" id="UP000265520">
    <property type="component" value="Unassembled WGS sequence"/>
</dbReference>
<accession>A0A392SBW5</accession>
<feature type="non-terminal residue" evidence="2">
    <location>
        <position position="1"/>
    </location>
</feature>
<dbReference type="EMBL" id="LXQA010342964">
    <property type="protein sequence ID" value="MCI45346.1"/>
    <property type="molecule type" value="Genomic_DNA"/>
</dbReference>
<sequence length="60" mass="6836">IKQEVLSSESDETDSDYADILKTYDPSKEYSDSEDDKESIKTEESKKEDPESPESDLDSK</sequence>
<feature type="region of interest" description="Disordered" evidence="1">
    <location>
        <begin position="1"/>
        <end position="60"/>
    </location>
</feature>
<evidence type="ECO:0000313" key="2">
    <source>
        <dbReference type="EMBL" id="MCI45346.1"/>
    </source>
</evidence>
<keyword evidence="3" id="KW-1185">Reference proteome</keyword>
<reference evidence="2 3" key="1">
    <citation type="journal article" date="2018" name="Front. Plant Sci.">
        <title>Red Clover (Trifolium pratense) and Zigzag Clover (T. medium) - A Picture of Genomic Similarities and Differences.</title>
        <authorList>
            <person name="Dluhosova J."/>
            <person name="Istvanek J."/>
            <person name="Nedelnik J."/>
            <person name="Repkova J."/>
        </authorList>
    </citation>
    <scope>NUCLEOTIDE SEQUENCE [LARGE SCALE GENOMIC DNA]</scope>
    <source>
        <strain evidence="3">cv. 10/8</strain>
        <tissue evidence="2">Leaf</tissue>
    </source>
</reference>
<dbReference type="AlphaFoldDB" id="A0A392SBW5"/>
<feature type="compositionally biased region" description="Basic and acidic residues" evidence="1">
    <location>
        <begin position="38"/>
        <end position="50"/>
    </location>
</feature>
<evidence type="ECO:0000313" key="3">
    <source>
        <dbReference type="Proteomes" id="UP000265520"/>
    </source>
</evidence>
<comment type="caution">
    <text evidence="2">The sequence shown here is derived from an EMBL/GenBank/DDBJ whole genome shotgun (WGS) entry which is preliminary data.</text>
</comment>